<sequence length="253" mass="27541">MKPAPGAEPVRMYKNPYGGKYGVWRLSDCIPMREKRPQTEKQQLASSRLGLLAKMKSERGRSAMLAHTWLSQDPLFLDTETTGLGNAAQALEIGLVNARGDTIFHSRLKPTVSIEPGAAAVHGISEAELADAPSWPDIAPQLQQLIVQHPLVIFNADFDMRILKQTASAHRDQADWLNTLKVYCAMRLSAGYYGATNRYGTISLASAAGQAGLSWQGQAHSALADALMTAGVVSDIAAYWSQLQCEMGNDRDE</sequence>
<dbReference type="PANTHER" id="PTHR30231">
    <property type="entry name" value="DNA POLYMERASE III SUBUNIT EPSILON"/>
    <property type="match status" value="1"/>
</dbReference>
<dbReference type="InterPro" id="IPR036397">
    <property type="entry name" value="RNaseH_sf"/>
</dbReference>
<keyword evidence="2" id="KW-0378">Hydrolase</keyword>
<dbReference type="EMBL" id="DAAUAZ010000015">
    <property type="protein sequence ID" value="HAF0924302.1"/>
    <property type="molecule type" value="Genomic_DNA"/>
</dbReference>
<reference evidence="5" key="1">
    <citation type="journal article" date="2018" name="Genome Biol.">
        <title>SKESA: strategic k-mer extension for scrupulous assemblies.</title>
        <authorList>
            <person name="Souvorov A."/>
            <person name="Agarwala R."/>
            <person name="Lipman D.J."/>
        </authorList>
    </citation>
    <scope>NUCLEOTIDE SEQUENCE</scope>
    <source>
        <strain evidence="5">13-0136</strain>
    </source>
</reference>
<evidence type="ECO:0000256" key="1">
    <source>
        <dbReference type="ARBA" id="ARBA00022722"/>
    </source>
</evidence>
<gene>
    <name evidence="5" type="ORF">G9G43_004006</name>
</gene>
<feature type="domain" description="Exonuclease" evidence="4">
    <location>
        <begin position="73"/>
        <end position="242"/>
    </location>
</feature>
<dbReference type="GO" id="GO:0003676">
    <property type="term" value="F:nucleic acid binding"/>
    <property type="evidence" value="ECO:0007669"/>
    <property type="project" value="InterPro"/>
</dbReference>
<keyword evidence="3 5" id="KW-0269">Exonuclease</keyword>
<dbReference type="InterPro" id="IPR012337">
    <property type="entry name" value="RNaseH-like_sf"/>
</dbReference>
<protein>
    <submittedName>
        <fullName evidence="5">3'-5' exonuclease</fullName>
    </submittedName>
</protein>
<comment type="caution">
    <text evidence="5">The sequence shown here is derived from an EMBL/GenBank/DDBJ whole genome shotgun (WGS) entry which is preliminary data.</text>
</comment>
<evidence type="ECO:0000259" key="4">
    <source>
        <dbReference type="SMART" id="SM00479"/>
    </source>
</evidence>
<dbReference type="GO" id="GO:0008408">
    <property type="term" value="F:3'-5' exonuclease activity"/>
    <property type="evidence" value="ECO:0007669"/>
    <property type="project" value="TreeGrafter"/>
</dbReference>
<evidence type="ECO:0000313" key="5">
    <source>
        <dbReference type="EMBL" id="HAF0924302.1"/>
    </source>
</evidence>
<dbReference type="SUPFAM" id="SSF53098">
    <property type="entry name" value="Ribonuclease H-like"/>
    <property type="match status" value="1"/>
</dbReference>
<reference evidence="5" key="2">
    <citation type="submission" date="2018-07" db="EMBL/GenBank/DDBJ databases">
        <authorList>
            <consortium name="NCBI Pathogen Detection Project"/>
        </authorList>
    </citation>
    <scope>NUCLEOTIDE SEQUENCE</scope>
    <source>
        <strain evidence="5">13-0136</strain>
    </source>
</reference>
<dbReference type="PANTHER" id="PTHR30231:SF4">
    <property type="entry name" value="PROTEIN NEN2"/>
    <property type="match status" value="1"/>
</dbReference>
<dbReference type="InterPro" id="IPR013520">
    <property type="entry name" value="Ribonucl_H"/>
</dbReference>
<name>A0A741PWV6_SALMO</name>
<organism evidence="5">
    <name type="scientific">Salmonella montevideo</name>
    <dbReference type="NCBI Taxonomy" id="115981"/>
    <lineage>
        <taxon>Bacteria</taxon>
        <taxon>Pseudomonadati</taxon>
        <taxon>Pseudomonadota</taxon>
        <taxon>Gammaproteobacteria</taxon>
        <taxon>Enterobacterales</taxon>
        <taxon>Enterobacteriaceae</taxon>
        <taxon>Salmonella</taxon>
    </lineage>
</organism>
<keyword evidence="1" id="KW-0540">Nuclease</keyword>
<dbReference type="AlphaFoldDB" id="A0A741PWV6"/>
<proteinExistence type="predicted"/>
<dbReference type="SMART" id="SM00479">
    <property type="entry name" value="EXOIII"/>
    <property type="match status" value="1"/>
</dbReference>
<evidence type="ECO:0000256" key="3">
    <source>
        <dbReference type="ARBA" id="ARBA00022839"/>
    </source>
</evidence>
<dbReference type="Pfam" id="PF00929">
    <property type="entry name" value="RNase_T"/>
    <property type="match status" value="1"/>
</dbReference>
<dbReference type="Gene3D" id="3.30.420.10">
    <property type="entry name" value="Ribonuclease H-like superfamily/Ribonuclease H"/>
    <property type="match status" value="1"/>
</dbReference>
<evidence type="ECO:0000256" key="2">
    <source>
        <dbReference type="ARBA" id="ARBA00022801"/>
    </source>
</evidence>
<dbReference type="GO" id="GO:0006259">
    <property type="term" value="P:DNA metabolic process"/>
    <property type="evidence" value="ECO:0007669"/>
    <property type="project" value="UniProtKB-ARBA"/>
</dbReference>
<accession>A0A741PWV6</accession>
<dbReference type="CDD" id="cd06127">
    <property type="entry name" value="DEDDh"/>
    <property type="match status" value="1"/>
</dbReference>